<dbReference type="InterPro" id="IPR000558">
    <property type="entry name" value="Histone_H2B"/>
</dbReference>
<feature type="compositionally biased region" description="Basic residues" evidence="2">
    <location>
        <begin position="30"/>
        <end position="54"/>
    </location>
</feature>
<evidence type="ECO:0000313" key="5">
    <source>
        <dbReference type="RefSeq" id="XP_008561567.1"/>
    </source>
</evidence>
<gene>
    <name evidence="5" type="primary">LOC103581530</name>
</gene>
<evidence type="ECO:0000256" key="1">
    <source>
        <dbReference type="ARBA" id="ARBA00006846"/>
    </source>
</evidence>
<accession>A0ABM0PZM6</accession>
<keyword evidence="4" id="KW-1185">Reference proteome</keyword>
<dbReference type="RefSeq" id="XP_008561567.1">
    <property type="nucleotide sequence ID" value="XM_008563345.1"/>
</dbReference>
<name>A0ABM0PZM6_GALVR</name>
<evidence type="ECO:0000313" key="4">
    <source>
        <dbReference type="Proteomes" id="UP000694923"/>
    </source>
</evidence>
<dbReference type="Pfam" id="PF00125">
    <property type="entry name" value="Histone"/>
    <property type="match status" value="1"/>
</dbReference>
<dbReference type="SMART" id="SM00427">
    <property type="entry name" value="H2B"/>
    <property type="match status" value="1"/>
</dbReference>
<evidence type="ECO:0000259" key="3">
    <source>
        <dbReference type="Pfam" id="PF00125"/>
    </source>
</evidence>
<proteinExistence type="inferred from homology"/>
<dbReference type="PRINTS" id="PR00621">
    <property type="entry name" value="HISTONEH2B"/>
</dbReference>
<dbReference type="CDD" id="cd22910">
    <property type="entry name" value="HFD_H2B"/>
    <property type="match status" value="1"/>
</dbReference>
<dbReference type="Gene3D" id="1.10.20.10">
    <property type="entry name" value="Histone, subunit A"/>
    <property type="match status" value="1"/>
</dbReference>
<dbReference type="Proteomes" id="UP000694923">
    <property type="component" value="Unplaced"/>
</dbReference>
<dbReference type="PANTHER" id="PTHR23428">
    <property type="entry name" value="HISTONE H2B"/>
    <property type="match status" value="1"/>
</dbReference>
<dbReference type="GeneID" id="103581530"/>
<dbReference type="InterPro" id="IPR009072">
    <property type="entry name" value="Histone-fold"/>
</dbReference>
<dbReference type="SUPFAM" id="SSF47113">
    <property type="entry name" value="Histone-fold"/>
    <property type="match status" value="1"/>
</dbReference>
<dbReference type="InterPro" id="IPR007125">
    <property type="entry name" value="H2A/H2B/H3"/>
</dbReference>
<sequence>MAEPASVPSPSPDEGVSTQPPEKGAPTALKQKKPGRHRRRSRRSRRHTRCRQGHRGKDSFAIYFPRVLKLVHDGLSLSQQAVNVMDSCVSDLFERLAEEAGRLARYNQRCTLTSQDIQAAVHLLLTGELRKQAVAEGTRAVLRFTMST</sequence>
<organism evidence="4 5">
    <name type="scientific">Galeopterus variegatus</name>
    <name type="common">Malayan flying lemur</name>
    <name type="synonym">Cynocephalus variegatus</name>
    <dbReference type="NCBI Taxonomy" id="482537"/>
    <lineage>
        <taxon>Eukaryota</taxon>
        <taxon>Metazoa</taxon>
        <taxon>Chordata</taxon>
        <taxon>Craniata</taxon>
        <taxon>Vertebrata</taxon>
        <taxon>Euteleostomi</taxon>
        <taxon>Mammalia</taxon>
        <taxon>Eutheria</taxon>
        <taxon>Euarchontoglires</taxon>
        <taxon>Dermoptera</taxon>
        <taxon>Cynocephalidae</taxon>
        <taxon>Galeopterus</taxon>
    </lineage>
</organism>
<feature type="domain" description="Core Histone H2A/H2B/H3" evidence="3">
    <location>
        <begin position="43"/>
        <end position="123"/>
    </location>
</feature>
<protein>
    <submittedName>
        <fullName evidence="5">Late histone H2B.L4-like</fullName>
    </submittedName>
</protein>
<evidence type="ECO:0000256" key="2">
    <source>
        <dbReference type="SAM" id="MobiDB-lite"/>
    </source>
</evidence>
<comment type="similarity">
    <text evidence="1">Belongs to the histone H2B family.</text>
</comment>
<reference evidence="5" key="1">
    <citation type="submission" date="2025-08" db="UniProtKB">
        <authorList>
            <consortium name="RefSeq"/>
        </authorList>
    </citation>
    <scope>IDENTIFICATION</scope>
</reference>
<feature type="region of interest" description="Disordered" evidence="2">
    <location>
        <begin position="1"/>
        <end position="54"/>
    </location>
</feature>